<dbReference type="InterPro" id="IPR027417">
    <property type="entry name" value="P-loop_NTPase"/>
</dbReference>
<dbReference type="SMART" id="SM00968">
    <property type="entry name" value="SMC_hinge"/>
    <property type="match status" value="1"/>
</dbReference>
<dbReference type="Gene3D" id="3.40.50.300">
    <property type="entry name" value="P-loop containing nucleotide triphosphate hydrolases"/>
    <property type="match status" value="2"/>
</dbReference>
<dbReference type="InterPro" id="IPR003395">
    <property type="entry name" value="RecF/RecN/SMC_N"/>
</dbReference>
<keyword evidence="2" id="KW-0539">Nucleus</keyword>
<dbReference type="InterPro" id="IPR010935">
    <property type="entry name" value="SMC_hinge"/>
</dbReference>
<dbReference type="InterPro" id="IPR036277">
    <property type="entry name" value="SMC_hinge_sf"/>
</dbReference>
<evidence type="ECO:0000256" key="3">
    <source>
        <dbReference type="SAM" id="Coils"/>
    </source>
</evidence>
<dbReference type="Gene3D" id="3.30.70.1620">
    <property type="match status" value="1"/>
</dbReference>
<dbReference type="AlphaFoldDB" id="A0AAD9G6M1"/>
<dbReference type="GO" id="GO:0005634">
    <property type="term" value="C:nucleus"/>
    <property type="evidence" value="ECO:0007669"/>
    <property type="project" value="UniProtKB-SubCell"/>
</dbReference>
<organism evidence="5 6">
    <name type="scientific">Babesia divergens</name>
    <dbReference type="NCBI Taxonomy" id="32595"/>
    <lineage>
        <taxon>Eukaryota</taxon>
        <taxon>Sar</taxon>
        <taxon>Alveolata</taxon>
        <taxon>Apicomplexa</taxon>
        <taxon>Aconoidasida</taxon>
        <taxon>Piroplasmida</taxon>
        <taxon>Babesiidae</taxon>
        <taxon>Babesia</taxon>
    </lineage>
</organism>
<feature type="coiled-coil region" evidence="3">
    <location>
        <begin position="672"/>
        <end position="748"/>
    </location>
</feature>
<dbReference type="GO" id="GO:0005524">
    <property type="term" value="F:ATP binding"/>
    <property type="evidence" value="ECO:0007669"/>
    <property type="project" value="InterPro"/>
</dbReference>
<accession>A0AAD9G6M1</accession>
<dbReference type="InterPro" id="IPR024704">
    <property type="entry name" value="SMC"/>
</dbReference>
<reference evidence="5" key="2">
    <citation type="submission" date="2021-05" db="EMBL/GenBank/DDBJ databases">
        <authorList>
            <person name="Pain A."/>
        </authorList>
    </citation>
    <scope>NUCLEOTIDE SEQUENCE</scope>
    <source>
        <strain evidence="5">1802A</strain>
    </source>
</reference>
<keyword evidence="1 3" id="KW-0175">Coiled coil</keyword>
<dbReference type="SUPFAM" id="SSF75553">
    <property type="entry name" value="Smc hinge domain"/>
    <property type="match status" value="1"/>
</dbReference>
<proteinExistence type="inferred from homology"/>
<evidence type="ECO:0000313" key="5">
    <source>
        <dbReference type="EMBL" id="KAK1932778.1"/>
    </source>
</evidence>
<dbReference type="Proteomes" id="UP001195914">
    <property type="component" value="Unassembled WGS sequence"/>
</dbReference>
<comment type="subcellular location">
    <subcellularLocation>
        <location evidence="2">Nucleus</location>
    </subcellularLocation>
</comment>
<feature type="domain" description="SMC hinge" evidence="4">
    <location>
        <begin position="516"/>
        <end position="634"/>
    </location>
</feature>
<dbReference type="Gene3D" id="1.10.287.1490">
    <property type="match status" value="2"/>
</dbReference>
<dbReference type="Gene3D" id="1.20.1060.20">
    <property type="match status" value="1"/>
</dbReference>
<dbReference type="PANTHER" id="PTHR43977">
    <property type="entry name" value="STRUCTURAL MAINTENANCE OF CHROMOSOMES PROTEIN 3"/>
    <property type="match status" value="1"/>
</dbReference>
<evidence type="ECO:0000259" key="4">
    <source>
        <dbReference type="SMART" id="SM00968"/>
    </source>
</evidence>
<protein>
    <recommendedName>
        <fullName evidence="2">Structural maintenance of chromosomes protein</fullName>
    </recommendedName>
</protein>
<dbReference type="PIRSF" id="PIRSF005719">
    <property type="entry name" value="SMC"/>
    <property type="match status" value="1"/>
</dbReference>
<evidence type="ECO:0000313" key="6">
    <source>
        <dbReference type="Proteomes" id="UP001195914"/>
    </source>
</evidence>
<dbReference type="Pfam" id="PF02463">
    <property type="entry name" value="SMC_N"/>
    <property type="match status" value="1"/>
</dbReference>
<keyword evidence="6" id="KW-1185">Reference proteome</keyword>
<evidence type="ECO:0000256" key="1">
    <source>
        <dbReference type="ARBA" id="ARBA00023054"/>
    </source>
</evidence>
<dbReference type="GO" id="GO:0051276">
    <property type="term" value="P:chromosome organization"/>
    <property type="evidence" value="ECO:0007669"/>
    <property type="project" value="InterPro"/>
</dbReference>
<feature type="coiled-coil region" evidence="3">
    <location>
        <begin position="775"/>
        <end position="935"/>
    </location>
</feature>
<evidence type="ECO:0000256" key="2">
    <source>
        <dbReference type="PIRNR" id="PIRNR005719"/>
    </source>
</evidence>
<comment type="similarity">
    <text evidence="2">Belongs to the SMC family.</text>
</comment>
<reference evidence="5" key="1">
    <citation type="journal article" date="2014" name="Nucleic Acids Res.">
        <title>The evolutionary dynamics of variant antigen genes in Babesia reveal a history of genomic innovation underlying host-parasite interaction.</title>
        <authorList>
            <person name="Jackson A.P."/>
            <person name="Otto T.D."/>
            <person name="Darby A."/>
            <person name="Ramaprasad A."/>
            <person name="Xia D."/>
            <person name="Echaide I.E."/>
            <person name="Farber M."/>
            <person name="Gahlot S."/>
            <person name="Gamble J."/>
            <person name="Gupta D."/>
            <person name="Gupta Y."/>
            <person name="Jackson L."/>
            <person name="Malandrin L."/>
            <person name="Malas T.B."/>
            <person name="Moussa E."/>
            <person name="Nair M."/>
            <person name="Reid A.J."/>
            <person name="Sanders M."/>
            <person name="Sharma J."/>
            <person name="Tracey A."/>
            <person name="Quail M.A."/>
            <person name="Weir W."/>
            <person name="Wastling J.M."/>
            <person name="Hall N."/>
            <person name="Willadsen P."/>
            <person name="Lingelbach K."/>
            <person name="Shiels B."/>
            <person name="Tait A."/>
            <person name="Berriman M."/>
            <person name="Allred D.R."/>
            <person name="Pain A."/>
        </authorList>
    </citation>
    <scope>NUCLEOTIDE SEQUENCE</scope>
    <source>
        <strain evidence="5">1802A</strain>
    </source>
</reference>
<dbReference type="EMBL" id="JAHBMH010000073">
    <property type="protein sequence ID" value="KAK1932778.1"/>
    <property type="molecule type" value="Genomic_DNA"/>
</dbReference>
<comment type="caution">
    <text evidence="5">The sequence shown here is derived from an EMBL/GenBank/DDBJ whole genome shotgun (WGS) entry which is preliminary data.</text>
</comment>
<dbReference type="SUPFAM" id="SSF57997">
    <property type="entry name" value="Tropomyosin"/>
    <property type="match status" value="1"/>
</dbReference>
<name>A0AAD9G6M1_BABDI</name>
<dbReference type="Pfam" id="PF06470">
    <property type="entry name" value="SMC_hinge"/>
    <property type="match status" value="1"/>
</dbReference>
<feature type="coiled-coil region" evidence="3">
    <location>
        <begin position="323"/>
        <end position="410"/>
    </location>
</feature>
<gene>
    <name evidence="5" type="ORF">X943_000763</name>
</gene>
<dbReference type="GO" id="GO:0005694">
    <property type="term" value="C:chromosome"/>
    <property type="evidence" value="ECO:0007669"/>
    <property type="project" value="InterPro"/>
</dbReference>
<sequence length="1207" mass="137109">MYIKEVSIKGFRTYRDPCVFQFSPGYNVIVGLNGSGKSNVLLAVAFALAENLEHANRTCYLYRGDENSLDENFSAHVEVVFDISRDVNIQSFFDSKGDLRLKRIFSRSKDLYLVNGRQMSRKDYRQFIESVNLIHFSKQSASYRNDLHFIVKQGAVGKICNMTAEERLAAFRDIIGHRSFDCKIEESTKILQDFQVMSNSIESQLAQITRKIDALDFQRGEGQEWASLDEERRIIQAKLTMIKLSQLQDSAYQHECEESKQTETISLLNGRIDMLEMDLRELRGSLAIVETMDDLSTKRAALEAANTSLNDVTAESHDLHKEVELLSHNKGELERELNTLSSSIDSTSQQFKDVEHECNTVSQNIQDLETQLSEVMHKQRSPGEKTQEMISRLEKQKERAYAAIKEEEAHKATLETSLRRCMNDQQLVRDEISKYTDLCATKSSAFQEITHQLEECMELKRSKQNELSASLIKQSSLRLKYGDAEKNFNKVALSQKQTINMITQWLSDPVSEKHRANYIGILIGIISVADAFKVAVEQTLGAKLFTVVFRTMASAKALIGYIESSGVRYNNIRIVAMEVLPKTRNNAPVDGLDRNVAMPLVECITFPNQIKPLVDSLVNDYCLVENAEVASQMTCNRFNCVTPDGQVFYHKGSVSGGYVNVQESVLKLYGTMKHIENELEALNATIENINIDLKTIDEKQEELSNQRNAVKSERSTLLEKLNQLQMSLQHLTSLEESIRQKLKDVKKEKLMYQIKAWDDQIALFRKSQPSSQAEIAELTRQQESLQEDLLLLRRKKNSLEANMQELSDNLAILMEKRNAAAKRMITTLQMLEDYSRYLGELEGKATALKQAHDTLRADFLETSEKSERLQQQRDELSGRLHKLESQLSSYRSEMGEATARMHMASQTISGIRLAIKETEDELSRLERDVKTQAQRYPVDSKEQLMSKLADLNKKCSRYDLSSRSCTHDCDTLKTEFSELKERYDRVMRSNGAILKSMKALKSQKDANLLQMLNQLNDKLSQTFEELVPNGRIRAVLLRREVTSRDPAASVAIRLPGMSNYTDINTYLNTECYVDSPDDDTFTGLDLKVSFNNTSDTLQQLYQLSGGQKTLVSLAFILASQRLQAAPFYLLDEIDAALDDGYRVNVSKLLQKQCQGGSQCILTTFRPELLGPGEMFYEIRNEGGVSVMRNIGVDEALSVITRVSVSCV</sequence>
<dbReference type="GO" id="GO:0016887">
    <property type="term" value="F:ATP hydrolysis activity"/>
    <property type="evidence" value="ECO:0007669"/>
    <property type="project" value="InterPro"/>
</dbReference>
<dbReference type="SUPFAM" id="SSF52540">
    <property type="entry name" value="P-loop containing nucleoside triphosphate hydrolases"/>
    <property type="match status" value="1"/>
</dbReference>